<proteinExistence type="predicted"/>
<comment type="caution">
    <text evidence="1">The sequence shown here is derived from an EMBL/GenBank/DDBJ whole genome shotgun (WGS) entry which is preliminary data.</text>
</comment>
<evidence type="ECO:0000313" key="2">
    <source>
        <dbReference type="Proteomes" id="UP001596550"/>
    </source>
</evidence>
<dbReference type="EMBL" id="JBHTCR010000001">
    <property type="protein sequence ID" value="MFC7345576.1"/>
    <property type="molecule type" value="Genomic_DNA"/>
</dbReference>
<keyword evidence="2" id="KW-1185">Reference proteome</keyword>
<evidence type="ECO:0000313" key="1">
    <source>
        <dbReference type="EMBL" id="MFC7345576.1"/>
    </source>
</evidence>
<name>A0ABW2LY43_9FLAO</name>
<reference evidence="2" key="1">
    <citation type="journal article" date="2019" name="Int. J. Syst. Evol. Microbiol.">
        <title>The Global Catalogue of Microorganisms (GCM) 10K type strain sequencing project: providing services to taxonomists for standard genome sequencing and annotation.</title>
        <authorList>
            <consortium name="The Broad Institute Genomics Platform"/>
            <consortium name="The Broad Institute Genome Sequencing Center for Infectious Disease"/>
            <person name="Wu L."/>
            <person name="Ma J."/>
        </authorList>
    </citation>
    <scope>NUCLEOTIDE SEQUENCE [LARGE SCALE GENOMIC DNA]</scope>
    <source>
        <strain evidence="2">CCUG 54781</strain>
    </source>
</reference>
<organism evidence="1 2">
    <name type="scientific">Chryseobacterium zhengzhouense</name>
    <dbReference type="NCBI Taxonomy" id="1636086"/>
    <lineage>
        <taxon>Bacteria</taxon>
        <taxon>Pseudomonadati</taxon>
        <taxon>Bacteroidota</taxon>
        <taxon>Flavobacteriia</taxon>
        <taxon>Flavobacteriales</taxon>
        <taxon>Weeksellaceae</taxon>
        <taxon>Chryseobacterium group</taxon>
        <taxon>Chryseobacterium</taxon>
    </lineage>
</organism>
<protein>
    <submittedName>
        <fullName evidence="1">Uncharacterized protein</fullName>
    </submittedName>
</protein>
<dbReference type="RefSeq" id="WP_378172965.1">
    <property type="nucleotide sequence ID" value="NZ_JBHTCR010000001.1"/>
</dbReference>
<dbReference type="Proteomes" id="UP001596550">
    <property type="component" value="Unassembled WGS sequence"/>
</dbReference>
<gene>
    <name evidence="1" type="ORF">ACFQO9_02450</name>
</gene>
<sequence>MHKDFIQSDWQEADGHKKLVIPKETEGKHIIQVFEKNADDIYSPIEPSIEDDGKEITLRGSIAFDGYVVYK</sequence>
<accession>A0ABW2LY43</accession>